<reference evidence="3" key="1">
    <citation type="submission" date="2018-10" db="EMBL/GenBank/DDBJ databases">
        <title>Hidden diversity of soil giant viruses.</title>
        <authorList>
            <person name="Schulz F."/>
            <person name="Alteio L."/>
            <person name="Goudeau D."/>
            <person name="Ryan E.M."/>
            <person name="Malmstrom R.R."/>
            <person name="Blanchard J."/>
            <person name="Woyke T."/>
        </authorList>
    </citation>
    <scope>NUCLEOTIDE SEQUENCE</scope>
    <source>
        <strain evidence="3">FNV1</strain>
    </source>
</reference>
<organism evidence="3">
    <name type="scientific">Faunusvirus sp</name>
    <dbReference type="NCBI Taxonomy" id="2487766"/>
    <lineage>
        <taxon>Viruses</taxon>
        <taxon>Varidnaviria</taxon>
        <taxon>Bamfordvirae</taxon>
        <taxon>Nucleocytoviricota</taxon>
        <taxon>Megaviricetes</taxon>
        <taxon>Imitervirales</taxon>
        <taxon>Mimiviridae</taxon>
    </lineage>
</organism>
<dbReference type="EMBL" id="MK072132">
    <property type="protein sequence ID" value="AYV79014.1"/>
    <property type="molecule type" value="Genomic_DNA"/>
</dbReference>
<feature type="region of interest" description="Disordered" evidence="2">
    <location>
        <begin position="1"/>
        <end position="64"/>
    </location>
</feature>
<feature type="compositionally biased region" description="Basic and acidic residues" evidence="2">
    <location>
        <begin position="37"/>
        <end position="51"/>
    </location>
</feature>
<feature type="compositionally biased region" description="Low complexity" evidence="2">
    <location>
        <begin position="54"/>
        <end position="64"/>
    </location>
</feature>
<gene>
    <name evidence="3" type="ORF">Faunusvirus1_34</name>
</gene>
<evidence type="ECO:0000256" key="2">
    <source>
        <dbReference type="SAM" id="MobiDB-lite"/>
    </source>
</evidence>
<accession>A0A3G4ZXE5</accession>
<sequence>MSSIPATRAAIRPSKSDDDESSEESDESEEEDEDGEDGGHEGHEGREEKTGADTPKTTTNTTVPVNMINTVPELQKECDRLRKENSAINEELKNCQLALETEKKKPKTYNFPYPLTIDSTLFGSLNTIVEALAGLNQIDHLIKNLDENNTAINGESDEQDKPDNIVISDPVIAEKKRRIDMHKLMQRKLENLERMKKRKEFFDAHPSLEDKFYIERPRT</sequence>
<feature type="coiled-coil region" evidence="1">
    <location>
        <begin position="71"/>
        <end position="105"/>
    </location>
</feature>
<keyword evidence="1" id="KW-0175">Coiled coil</keyword>
<evidence type="ECO:0000256" key="1">
    <source>
        <dbReference type="SAM" id="Coils"/>
    </source>
</evidence>
<protein>
    <submittedName>
        <fullName evidence="3">Uncharacterized protein</fullName>
    </submittedName>
</protein>
<evidence type="ECO:0000313" key="3">
    <source>
        <dbReference type="EMBL" id="AYV79014.1"/>
    </source>
</evidence>
<name>A0A3G4ZXE5_9VIRU</name>
<proteinExistence type="predicted"/>
<feature type="compositionally biased region" description="Acidic residues" evidence="2">
    <location>
        <begin position="17"/>
        <end position="36"/>
    </location>
</feature>